<dbReference type="AlphaFoldDB" id="A0A2A2K7D2"/>
<feature type="region of interest" description="Disordered" evidence="1">
    <location>
        <begin position="1"/>
        <end position="176"/>
    </location>
</feature>
<organism evidence="2 3">
    <name type="scientific">Diploscapter pachys</name>
    <dbReference type="NCBI Taxonomy" id="2018661"/>
    <lineage>
        <taxon>Eukaryota</taxon>
        <taxon>Metazoa</taxon>
        <taxon>Ecdysozoa</taxon>
        <taxon>Nematoda</taxon>
        <taxon>Chromadorea</taxon>
        <taxon>Rhabditida</taxon>
        <taxon>Rhabditina</taxon>
        <taxon>Rhabditomorpha</taxon>
        <taxon>Rhabditoidea</taxon>
        <taxon>Rhabditidae</taxon>
        <taxon>Diploscapter</taxon>
    </lineage>
</organism>
<feature type="compositionally biased region" description="Basic and acidic residues" evidence="1">
    <location>
        <begin position="108"/>
        <end position="122"/>
    </location>
</feature>
<feature type="compositionally biased region" description="Basic and acidic residues" evidence="1">
    <location>
        <begin position="24"/>
        <end position="63"/>
    </location>
</feature>
<evidence type="ECO:0000256" key="1">
    <source>
        <dbReference type="SAM" id="MobiDB-lite"/>
    </source>
</evidence>
<sequence length="205" mass="22153">MGRETAMGGVVRQPDARCAAADHPQAERNEGGDRDDLDRREQIFDRAERPYADEIDGEQREAEPADPPGAGDVGQPVAHVDGDRSHLRPDRQDDAGDVGVADEETGEAAEHRRPGELDREAAAQEQPGADRPADRDHRQLARPKRALEGFFGTLRKSRVPGGAGPPPLPAPHQDTVWVVGRGSGPVIAFALADQQAGERRRHQVG</sequence>
<protein>
    <submittedName>
        <fullName evidence="2">Uncharacterized protein</fullName>
    </submittedName>
</protein>
<dbReference type="Proteomes" id="UP000218231">
    <property type="component" value="Unassembled WGS sequence"/>
</dbReference>
<reference evidence="2 3" key="1">
    <citation type="journal article" date="2017" name="Curr. Biol.">
        <title>Genome architecture and evolution of a unichromosomal asexual nematode.</title>
        <authorList>
            <person name="Fradin H."/>
            <person name="Zegar C."/>
            <person name="Gutwein M."/>
            <person name="Lucas J."/>
            <person name="Kovtun M."/>
            <person name="Corcoran D."/>
            <person name="Baugh L.R."/>
            <person name="Kiontke K."/>
            <person name="Gunsalus K."/>
            <person name="Fitch D.H."/>
            <person name="Piano F."/>
        </authorList>
    </citation>
    <scope>NUCLEOTIDE SEQUENCE [LARGE SCALE GENOMIC DNA]</scope>
    <source>
        <strain evidence="2">PF1309</strain>
    </source>
</reference>
<evidence type="ECO:0000313" key="3">
    <source>
        <dbReference type="Proteomes" id="UP000218231"/>
    </source>
</evidence>
<name>A0A2A2K7D2_9BILA</name>
<comment type="caution">
    <text evidence="2">The sequence shown here is derived from an EMBL/GenBank/DDBJ whole genome shotgun (WGS) entry which is preliminary data.</text>
</comment>
<dbReference type="EMBL" id="LIAE01009458">
    <property type="protein sequence ID" value="PAV69719.1"/>
    <property type="molecule type" value="Genomic_DNA"/>
</dbReference>
<evidence type="ECO:0000313" key="2">
    <source>
        <dbReference type="EMBL" id="PAV69719.1"/>
    </source>
</evidence>
<feature type="compositionally biased region" description="Basic and acidic residues" evidence="1">
    <location>
        <begin position="80"/>
        <end position="94"/>
    </location>
</feature>
<gene>
    <name evidence="2" type="ORF">WR25_12464</name>
</gene>
<keyword evidence="3" id="KW-1185">Reference proteome</keyword>
<proteinExistence type="predicted"/>
<accession>A0A2A2K7D2</accession>